<feature type="active site" evidence="14">
    <location>
        <position position="299"/>
    </location>
</feature>
<evidence type="ECO:0000256" key="9">
    <source>
        <dbReference type="ARBA" id="ARBA00022960"/>
    </source>
</evidence>
<dbReference type="InterPro" id="IPR005905">
    <property type="entry name" value="D_ala_D_ala"/>
</dbReference>
<feature type="active site" evidence="14">
    <location>
        <position position="164"/>
    </location>
</feature>
<protein>
    <recommendedName>
        <fullName evidence="4 13">D-alanine--D-alanine ligase</fullName>
        <ecNumber evidence="4 13">6.3.2.4</ecNumber>
    </recommendedName>
    <alternativeName>
        <fullName evidence="13">D-Ala-D-Ala ligase</fullName>
    </alternativeName>
    <alternativeName>
        <fullName evidence="13">D-alanylalanine synthetase</fullName>
    </alternativeName>
</protein>
<keyword evidence="15" id="KW-0479">Metal-binding</keyword>
<dbReference type="HAMAP" id="MF_00047">
    <property type="entry name" value="Dala_Dala_lig"/>
    <property type="match status" value="1"/>
</dbReference>
<dbReference type="GO" id="GO:0008360">
    <property type="term" value="P:regulation of cell shape"/>
    <property type="evidence" value="ECO:0007669"/>
    <property type="project" value="UniProtKB-KW"/>
</dbReference>
<evidence type="ECO:0000256" key="1">
    <source>
        <dbReference type="ARBA" id="ARBA00001936"/>
    </source>
</evidence>
<reference evidence="18 19" key="1">
    <citation type="submission" date="2019-09" db="EMBL/GenBank/DDBJ databases">
        <title>Genomes of family Cryomorphaceae.</title>
        <authorList>
            <person name="Bowman J.P."/>
        </authorList>
    </citation>
    <scope>NUCLEOTIDE SEQUENCE [LARGE SCALE GENOMIC DNA]</scope>
    <source>
        <strain evidence="18 19">LMG 25704</strain>
    </source>
</reference>
<dbReference type="NCBIfam" id="NF002527">
    <property type="entry name" value="PRK01966.1-3"/>
    <property type="match status" value="1"/>
</dbReference>
<evidence type="ECO:0000256" key="16">
    <source>
        <dbReference type="PROSITE-ProRule" id="PRU00409"/>
    </source>
</evidence>
<dbReference type="Proteomes" id="UP000468650">
    <property type="component" value="Unassembled WGS sequence"/>
</dbReference>
<evidence type="ECO:0000256" key="15">
    <source>
        <dbReference type="PIRSR" id="PIRSR039102-3"/>
    </source>
</evidence>
<evidence type="ECO:0000256" key="13">
    <source>
        <dbReference type="HAMAP-Rule" id="MF_00047"/>
    </source>
</evidence>
<dbReference type="InterPro" id="IPR013815">
    <property type="entry name" value="ATP_grasp_subdomain_1"/>
</dbReference>
<keyword evidence="15" id="KW-0460">Magnesium</keyword>
<feature type="binding site" evidence="15">
    <location>
        <position position="274"/>
    </location>
    <ligand>
        <name>Mg(2+)</name>
        <dbReference type="ChEBI" id="CHEBI:18420"/>
        <label>1</label>
    </ligand>
</feature>
<keyword evidence="5 13" id="KW-0963">Cytoplasm</keyword>
<feature type="domain" description="ATP-grasp" evidence="17">
    <location>
        <begin position="120"/>
        <end position="321"/>
    </location>
</feature>
<comment type="caution">
    <text evidence="18">The sequence shown here is derived from an EMBL/GenBank/DDBJ whole genome shotgun (WGS) entry which is preliminary data.</text>
</comment>
<dbReference type="PROSITE" id="PS00843">
    <property type="entry name" value="DALA_DALA_LIGASE_1"/>
    <property type="match status" value="1"/>
</dbReference>
<evidence type="ECO:0000313" key="18">
    <source>
        <dbReference type="EMBL" id="KAB2806811.1"/>
    </source>
</evidence>
<keyword evidence="15" id="KW-0464">Manganese</keyword>
<evidence type="ECO:0000256" key="10">
    <source>
        <dbReference type="ARBA" id="ARBA00022984"/>
    </source>
</evidence>
<dbReference type="EC" id="6.3.2.4" evidence="4 13"/>
<evidence type="ECO:0000256" key="11">
    <source>
        <dbReference type="ARBA" id="ARBA00023316"/>
    </source>
</evidence>
<evidence type="ECO:0000256" key="4">
    <source>
        <dbReference type="ARBA" id="ARBA00012216"/>
    </source>
</evidence>
<evidence type="ECO:0000256" key="7">
    <source>
        <dbReference type="ARBA" id="ARBA00022741"/>
    </source>
</evidence>
<evidence type="ECO:0000256" key="8">
    <source>
        <dbReference type="ARBA" id="ARBA00022840"/>
    </source>
</evidence>
<dbReference type="Gene3D" id="3.30.470.20">
    <property type="entry name" value="ATP-grasp fold, B domain"/>
    <property type="match status" value="1"/>
</dbReference>
<dbReference type="PANTHER" id="PTHR23132:SF23">
    <property type="entry name" value="D-ALANINE--D-ALANINE LIGASE B"/>
    <property type="match status" value="1"/>
</dbReference>
<dbReference type="Pfam" id="PF01820">
    <property type="entry name" value="Dala_Dala_lig_N"/>
    <property type="match status" value="1"/>
</dbReference>
<feature type="active site" evidence="14">
    <location>
        <position position="15"/>
    </location>
</feature>
<dbReference type="NCBIfam" id="TIGR01205">
    <property type="entry name" value="D_ala_D_alaTIGR"/>
    <property type="match status" value="1"/>
</dbReference>
<dbReference type="OrthoDB" id="9813261at2"/>
<dbReference type="PROSITE" id="PS00844">
    <property type="entry name" value="DALA_DALA_LIGASE_2"/>
    <property type="match status" value="1"/>
</dbReference>
<keyword evidence="6 13" id="KW-0436">Ligase</keyword>
<dbReference type="SUPFAM" id="SSF52440">
    <property type="entry name" value="PreATP-grasp domain"/>
    <property type="match status" value="1"/>
</dbReference>
<evidence type="ECO:0000256" key="14">
    <source>
        <dbReference type="PIRSR" id="PIRSR039102-1"/>
    </source>
</evidence>
<dbReference type="Gene3D" id="3.40.50.20">
    <property type="match status" value="1"/>
</dbReference>
<feature type="binding site" evidence="15">
    <location>
        <position position="290"/>
    </location>
    <ligand>
        <name>Mg(2+)</name>
        <dbReference type="ChEBI" id="CHEBI:18420"/>
        <label>2</label>
    </ligand>
</feature>
<dbReference type="SUPFAM" id="SSF56059">
    <property type="entry name" value="Glutathione synthetase ATP-binding domain-like"/>
    <property type="match status" value="1"/>
</dbReference>
<keyword evidence="10 13" id="KW-0573">Peptidoglycan synthesis</keyword>
<dbReference type="EMBL" id="WBVO01000013">
    <property type="protein sequence ID" value="KAB2806811.1"/>
    <property type="molecule type" value="Genomic_DNA"/>
</dbReference>
<dbReference type="InterPro" id="IPR011127">
    <property type="entry name" value="Dala_Dala_lig_N"/>
</dbReference>
<sequence>MKKVIGVLMGGYSSEFEISILSGTTVLNNLSTEDFDVYAVHILKKGWFAVVDENSIRIDRNTFTFELNGRTIQFDGLFNAVHGTPGEDGKLQGYLEMMGIPHTSCDSFEAALTFNKGECNQVLRDFGIRCAPSVYLHPGQNADYDLITRRLNFPVFVKPSRAGSSFGVSRVETPGELDAAVEYARSEDDRVIVEQGVIGTEVGCGAFMKDGEVIILPLTEIVPKNAFFDYKAKYNGESEEITPARISDTIASEIAHTTKKVYEMLHLKGIVRVDYIIEKTTGLPYLIEVNTVPGLSPASIVPQQVREAGMSLKDFFTFIVVESLSKSR</sequence>
<proteinExistence type="inferred from homology"/>
<dbReference type="RefSeq" id="WP_151668327.1">
    <property type="nucleotide sequence ID" value="NZ_WBVO01000013.1"/>
</dbReference>
<evidence type="ECO:0000256" key="6">
    <source>
        <dbReference type="ARBA" id="ARBA00022598"/>
    </source>
</evidence>
<dbReference type="GO" id="GO:0009252">
    <property type="term" value="P:peptidoglycan biosynthetic process"/>
    <property type="evidence" value="ECO:0007669"/>
    <property type="project" value="UniProtKB-UniRule"/>
</dbReference>
<feature type="binding site" evidence="15">
    <location>
        <position position="288"/>
    </location>
    <ligand>
        <name>Mg(2+)</name>
        <dbReference type="ChEBI" id="CHEBI:18420"/>
        <label>2</label>
    </ligand>
</feature>
<keyword evidence="9 13" id="KW-0133">Cell shape</keyword>
<dbReference type="GO" id="GO:0046872">
    <property type="term" value="F:metal ion binding"/>
    <property type="evidence" value="ECO:0007669"/>
    <property type="project" value="UniProtKB-KW"/>
</dbReference>
<dbReference type="GO" id="GO:0008716">
    <property type="term" value="F:D-alanine-D-alanine ligase activity"/>
    <property type="evidence" value="ECO:0007669"/>
    <property type="project" value="UniProtKB-UniRule"/>
</dbReference>
<dbReference type="PROSITE" id="PS50975">
    <property type="entry name" value="ATP_GRASP"/>
    <property type="match status" value="1"/>
</dbReference>
<name>A0A6N6RFR2_9FLAO</name>
<dbReference type="PIRSF" id="PIRSF039102">
    <property type="entry name" value="Ddl/VanB"/>
    <property type="match status" value="1"/>
</dbReference>
<evidence type="ECO:0000259" key="17">
    <source>
        <dbReference type="PROSITE" id="PS50975"/>
    </source>
</evidence>
<dbReference type="InterPro" id="IPR011095">
    <property type="entry name" value="Dala_Dala_lig_C"/>
</dbReference>
<dbReference type="GO" id="GO:0005737">
    <property type="term" value="C:cytoplasm"/>
    <property type="evidence" value="ECO:0007669"/>
    <property type="project" value="UniProtKB-SubCell"/>
</dbReference>
<evidence type="ECO:0000256" key="3">
    <source>
        <dbReference type="ARBA" id="ARBA00010871"/>
    </source>
</evidence>
<dbReference type="Gene3D" id="3.30.1490.20">
    <property type="entry name" value="ATP-grasp fold, A domain"/>
    <property type="match status" value="1"/>
</dbReference>
<dbReference type="UniPathway" id="UPA00219"/>
<comment type="cofactor">
    <cofactor evidence="15">
        <name>Mg(2+)</name>
        <dbReference type="ChEBI" id="CHEBI:18420"/>
    </cofactor>
    <cofactor evidence="15">
        <name>Mn(2+)</name>
        <dbReference type="ChEBI" id="CHEBI:29035"/>
    </cofactor>
    <text evidence="15">Binds 2 magnesium or manganese ions per subunit.</text>
</comment>
<dbReference type="GO" id="GO:0005524">
    <property type="term" value="F:ATP binding"/>
    <property type="evidence" value="ECO:0007669"/>
    <property type="project" value="UniProtKB-UniRule"/>
</dbReference>
<comment type="function">
    <text evidence="13">Cell wall formation.</text>
</comment>
<organism evidence="18 19">
    <name type="scientific">Phaeocystidibacter luteus</name>
    <dbReference type="NCBI Taxonomy" id="911197"/>
    <lineage>
        <taxon>Bacteria</taxon>
        <taxon>Pseudomonadati</taxon>
        <taxon>Bacteroidota</taxon>
        <taxon>Flavobacteriia</taxon>
        <taxon>Flavobacteriales</taxon>
        <taxon>Phaeocystidibacteraceae</taxon>
        <taxon>Phaeocystidibacter</taxon>
    </lineage>
</organism>
<dbReference type="InterPro" id="IPR016185">
    <property type="entry name" value="PreATP-grasp_dom_sf"/>
</dbReference>
<comment type="subcellular location">
    <subcellularLocation>
        <location evidence="2 13">Cytoplasm</location>
    </subcellularLocation>
</comment>
<evidence type="ECO:0000256" key="2">
    <source>
        <dbReference type="ARBA" id="ARBA00004496"/>
    </source>
</evidence>
<comment type="pathway">
    <text evidence="13">Cell wall biogenesis; peptidoglycan biosynthesis.</text>
</comment>
<accession>A0A6N6RFR2</accession>
<keyword evidence="7 16" id="KW-0547">Nucleotide-binding</keyword>
<evidence type="ECO:0000256" key="12">
    <source>
        <dbReference type="ARBA" id="ARBA00047614"/>
    </source>
</evidence>
<feature type="binding site" evidence="15">
    <location>
        <position position="288"/>
    </location>
    <ligand>
        <name>Mg(2+)</name>
        <dbReference type="ChEBI" id="CHEBI:18420"/>
        <label>1</label>
    </ligand>
</feature>
<dbReference type="InterPro" id="IPR011761">
    <property type="entry name" value="ATP-grasp"/>
</dbReference>
<evidence type="ECO:0000313" key="19">
    <source>
        <dbReference type="Proteomes" id="UP000468650"/>
    </source>
</evidence>
<keyword evidence="11 13" id="KW-0961">Cell wall biogenesis/degradation</keyword>
<dbReference type="AlphaFoldDB" id="A0A6N6RFR2"/>
<comment type="cofactor">
    <cofactor evidence="1">
        <name>Mn(2+)</name>
        <dbReference type="ChEBI" id="CHEBI:29035"/>
    </cofactor>
</comment>
<dbReference type="InterPro" id="IPR000291">
    <property type="entry name" value="D-Ala_lig_Van_CS"/>
</dbReference>
<dbReference type="PANTHER" id="PTHR23132">
    <property type="entry name" value="D-ALANINE--D-ALANINE LIGASE"/>
    <property type="match status" value="1"/>
</dbReference>
<evidence type="ECO:0000256" key="5">
    <source>
        <dbReference type="ARBA" id="ARBA00022490"/>
    </source>
</evidence>
<dbReference type="Pfam" id="PF07478">
    <property type="entry name" value="Dala_Dala_lig_C"/>
    <property type="match status" value="1"/>
</dbReference>
<gene>
    <name evidence="13" type="primary">ddl</name>
    <name evidence="18" type="ORF">F8C67_13160</name>
</gene>
<comment type="catalytic activity">
    <reaction evidence="12 13">
        <text>2 D-alanine + ATP = D-alanyl-D-alanine + ADP + phosphate + H(+)</text>
        <dbReference type="Rhea" id="RHEA:11224"/>
        <dbReference type="ChEBI" id="CHEBI:15378"/>
        <dbReference type="ChEBI" id="CHEBI:30616"/>
        <dbReference type="ChEBI" id="CHEBI:43474"/>
        <dbReference type="ChEBI" id="CHEBI:57416"/>
        <dbReference type="ChEBI" id="CHEBI:57822"/>
        <dbReference type="ChEBI" id="CHEBI:456216"/>
        <dbReference type="EC" id="6.3.2.4"/>
    </reaction>
</comment>
<dbReference type="GO" id="GO:0071555">
    <property type="term" value="P:cell wall organization"/>
    <property type="evidence" value="ECO:0007669"/>
    <property type="project" value="UniProtKB-KW"/>
</dbReference>
<comment type="similarity">
    <text evidence="3 13">Belongs to the D-alanine--D-alanine ligase family.</text>
</comment>
<keyword evidence="8 16" id="KW-0067">ATP-binding</keyword>
<keyword evidence="19" id="KW-1185">Reference proteome</keyword>